<dbReference type="PROSITE" id="PS50888">
    <property type="entry name" value="BHLH"/>
    <property type="match status" value="1"/>
</dbReference>
<reference evidence="7" key="1">
    <citation type="submission" date="2022-03" db="EMBL/GenBank/DDBJ databases">
        <title>A functionally conserved STORR gene fusion in Papaver species that diverged 16.8 million years ago.</title>
        <authorList>
            <person name="Catania T."/>
        </authorList>
    </citation>
    <scope>NUCLEOTIDE SEQUENCE</scope>
    <source>
        <strain evidence="7">S-191538</strain>
    </source>
</reference>
<feature type="domain" description="BHLH" evidence="6">
    <location>
        <begin position="165"/>
        <end position="197"/>
    </location>
</feature>
<keyword evidence="2" id="KW-0805">Transcription regulation</keyword>
<evidence type="ECO:0000313" key="8">
    <source>
        <dbReference type="Proteomes" id="UP001177140"/>
    </source>
</evidence>
<organism evidence="7 8">
    <name type="scientific">Papaver nudicaule</name>
    <name type="common">Iceland poppy</name>
    <dbReference type="NCBI Taxonomy" id="74823"/>
    <lineage>
        <taxon>Eukaryota</taxon>
        <taxon>Viridiplantae</taxon>
        <taxon>Streptophyta</taxon>
        <taxon>Embryophyta</taxon>
        <taxon>Tracheophyta</taxon>
        <taxon>Spermatophyta</taxon>
        <taxon>Magnoliopsida</taxon>
        <taxon>Ranunculales</taxon>
        <taxon>Papaveraceae</taxon>
        <taxon>Papaveroideae</taxon>
        <taxon>Papaver</taxon>
    </lineage>
</organism>
<dbReference type="Gene3D" id="4.10.280.10">
    <property type="entry name" value="Helix-loop-helix DNA-binding domain"/>
    <property type="match status" value="1"/>
</dbReference>
<dbReference type="InterPro" id="IPR051358">
    <property type="entry name" value="TF_AMS/ICE1/BHLH6-like"/>
</dbReference>
<dbReference type="SUPFAM" id="SSF47459">
    <property type="entry name" value="HLH, helix-loop-helix DNA-binding domain"/>
    <property type="match status" value="1"/>
</dbReference>
<comment type="subcellular location">
    <subcellularLocation>
        <location evidence="1">Nucleus</location>
    </subcellularLocation>
</comment>
<evidence type="ECO:0000256" key="5">
    <source>
        <dbReference type="SAM" id="MobiDB-lite"/>
    </source>
</evidence>
<dbReference type="InterPro" id="IPR036638">
    <property type="entry name" value="HLH_DNA-bd_sf"/>
</dbReference>
<dbReference type="AlphaFoldDB" id="A0AA41RTN0"/>
<evidence type="ECO:0000259" key="6">
    <source>
        <dbReference type="PROSITE" id="PS50888"/>
    </source>
</evidence>
<feature type="compositionally biased region" description="Basic and acidic residues" evidence="5">
    <location>
        <begin position="163"/>
        <end position="174"/>
    </location>
</feature>
<evidence type="ECO:0000256" key="3">
    <source>
        <dbReference type="ARBA" id="ARBA00023163"/>
    </source>
</evidence>
<dbReference type="PANTHER" id="PTHR31945:SF17">
    <property type="entry name" value="TRANSCRIPTION FACTOR FER-LIKE IRON DEFICIENCY-INDUCED TRANSCRIPTION FACTOR"/>
    <property type="match status" value="1"/>
</dbReference>
<dbReference type="GO" id="GO:0043565">
    <property type="term" value="F:sequence-specific DNA binding"/>
    <property type="evidence" value="ECO:0007669"/>
    <property type="project" value="TreeGrafter"/>
</dbReference>
<accession>A0AA41RTN0</accession>
<feature type="non-terminal residue" evidence="7">
    <location>
        <position position="197"/>
    </location>
</feature>
<sequence length="197" mass="22218">MDSQTFQAFHEFDNINGFYSHFDFIKDGIFERQQFIDHVKGEIPEPQSYSNYYDGIPNDDVLFDLGLVDQNQLFPLPSPPTQDYLFDFMSKNTPTSSTSEHASIASYPSSSSIHNLPTHLPSITEEAKGDDNDQGENDEDNSSGTTTTTTTTITTATSTKNTKVVDRSKTLVSERKRRGRMKEKLYSLRSLVPNITK</sequence>
<keyword evidence="4" id="KW-0539">Nucleus</keyword>
<protein>
    <recommendedName>
        <fullName evidence="6">BHLH domain-containing protein</fullName>
    </recommendedName>
</protein>
<evidence type="ECO:0000256" key="2">
    <source>
        <dbReference type="ARBA" id="ARBA00023015"/>
    </source>
</evidence>
<evidence type="ECO:0000256" key="4">
    <source>
        <dbReference type="ARBA" id="ARBA00023242"/>
    </source>
</evidence>
<feature type="compositionally biased region" description="Acidic residues" evidence="5">
    <location>
        <begin position="132"/>
        <end position="141"/>
    </location>
</feature>
<evidence type="ECO:0000313" key="7">
    <source>
        <dbReference type="EMBL" id="MCL7023580.1"/>
    </source>
</evidence>
<comment type="caution">
    <text evidence="7">The sequence shown here is derived from an EMBL/GenBank/DDBJ whole genome shotgun (WGS) entry which is preliminary data.</text>
</comment>
<dbReference type="GO" id="GO:0003700">
    <property type="term" value="F:DNA-binding transcription factor activity"/>
    <property type="evidence" value="ECO:0007669"/>
    <property type="project" value="TreeGrafter"/>
</dbReference>
<dbReference type="InterPro" id="IPR011598">
    <property type="entry name" value="bHLH_dom"/>
</dbReference>
<proteinExistence type="predicted"/>
<feature type="compositionally biased region" description="Low complexity" evidence="5">
    <location>
        <begin position="99"/>
        <end position="114"/>
    </location>
</feature>
<feature type="region of interest" description="Disordered" evidence="5">
    <location>
        <begin position="97"/>
        <end position="181"/>
    </location>
</feature>
<dbReference type="GO" id="GO:0005634">
    <property type="term" value="C:nucleus"/>
    <property type="evidence" value="ECO:0007669"/>
    <property type="project" value="UniProtKB-SubCell"/>
</dbReference>
<evidence type="ECO:0000256" key="1">
    <source>
        <dbReference type="ARBA" id="ARBA00004123"/>
    </source>
</evidence>
<keyword evidence="8" id="KW-1185">Reference proteome</keyword>
<dbReference type="EMBL" id="JAJJMA010023883">
    <property type="protein sequence ID" value="MCL7023580.1"/>
    <property type="molecule type" value="Genomic_DNA"/>
</dbReference>
<feature type="compositionally biased region" description="Low complexity" evidence="5">
    <location>
        <begin position="145"/>
        <end position="162"/>
    </location>
</feature>
<gene>
    <name evidence="7" type="ORF">MKW94_001595</name>
</gene>
<keyword evidence="3" id="KW-0804">Transcription</keyword>
<dbReference type="GO" id="GO:0046983">
    <property type="term" value="F:protein dimerization activity"/>
    <property type="evidence" value="ECO:0007669"/>
    <property type="project" value="InterPro"/>
</dbReference>
<dbReference type="Proteomes" id="UP001177140">
    <property type="component" value="Unassembled WGS sequence"/>
</dbReference>
<dbReference type="PANTHER" id="PTHR31945">
    <property type="entry name" value="TRANSCRIPTION FACTOR SCREAM2-RELATED"/>
    <property type="match status" value="1"/>
</dbReference>
<name>A0AA41RTN0_PAPNU</name>